<organism evidence="2">
    <name type="scientific">Ammonifex degensii</name>
    <dbReference type="NCBI Taxonomy" id="42838"/>
    <lineage>
        <taxon>Bacteria</taxon>
        <taxon>Bacillati</taxon>
        <taxon>Bacillota</taxon>
        <taxon>Clostridia</taxon>
        <taxon>Thermoanaerobacterales</taxon>
        <taxon>Thermoanaerobacteraceae</taxon>
        <taxon>Ammonifex</taxon>
    </lineage>
</organism>
<reference evidence="2" key="1">
    <citation type="journal article" date="2020" name="mSystems">
        <title>Genome- and Community-Level Interaction Insights into Carbon Utilization and Element Cycling Functions of Hydrothermarchaeota in Hydrothermal Sediment.</title>
        <authorList>
            <person name="Zhou Z."/>
            <person name="Liu Y."/>
            <person name="Xu W."/>
            <person name="Pan J."/>
            <person name="Luo Z.H."/>
            <person name="Li M."/>
        </authorList>
    </citation>
    <scope>NUCLEOTIDE SEQUENCE [LARGE SCALE GENOMIC DNA]</scope>
    <source>
        <strain evidence="2">SpSt-300</strain>
    </source>
</reference>
<protein>
    <recommendedName>
        <fullName evidence="1">DUF6036 domain-containing protein</fullName>
    </recommendedName>
</protein>
<dbReference type="InterPro" id="IPR045792">
    <property type="entry name" value="DUF6036"/>
</dbReference>
<dbReference type="Pfam" id="PF19502">
    <property type="entry name" value="DUF6036"/>
    <property type="match status" value="1"/>
</dbReference>
<accession>A0A7C2E2B1</accession>
<name>A0A7C2E2B1_9THEO</name>
<dbReference type="SUPFAM" id="SSF81301">
    <property type="entry name" value="Nucleotidyltransferase"/>
    <property type="match status" value="1"/>
</dbReference>
<dbReference type="AlphaFoldDB" id="A0A7C2E2B1"/>
<dbReference type="EMBL" id="DSMU01000178">
    <property type="protein sequence ID" value="HEL65586.1"/>
    <property type="molecule type" value="Genomic_DNA"/>
</dbReference>
<gene>
    <name evidence="2" type="ORF">ENQ34_02755</name>
</gene>
<feature type="domain" description="DUF6036" evidence="1">
    <location>
        <begin position="21"/>
        <end position="166"/>
    </location>
</feature>
<evidence type="ECO:0000259" key="1">
    <source>
        <dbReference type="Pfam" id="PF19502"/>
    </source>
</evidence>
<evidence type="ECO:0000313" key="2">
    <source>
        <dbReference type="EMBL" id="HEL65586.1"/>
    </source>
</evidence>
<sequence length="193" mass="22061">MTEQAHPALLEAAIEIVTFLEEEQIPYVIIGGLAVQHWSEPRLTRDVDITVMVGNEEGFLRNVVERFKPRIPDATAFARRSRVLLLTAGNGCPIDISLGIPGYESEVMARAVTVKWPGSRTVRLISCEDLIIHKCVAGRPRDLEDVERILIRQQGRIDLKYIRRWLRQFAAALPERHILSRFETALRRARRQS</sequence>
<proteinExistence type="predicted"/>
<dbReference type="Gene3D" id="3.30.460.40">
    <property type="match status" value="1"/>
</dbReference>
<comment type="caution">
    <text evidence="2">The sequence shown here is derived from an EMBL/GenBank/DDBJ whole genome shotgun (WGS) entry which is preliminary data.</text>
</comment>
<dbReference type="InterPro" id="IPR043519">
    <property type="entry name" value="NT_sf"/>
</dbReference>